<dbReference type="Pfam" id="PF08659">
    <property type="entry name" value="KR"/>
    <property type="match status" value="1"/>
</dbReference>
<dbReference type="CDD" id="cd05195">
    <property type="entry name" value="enoyl_red"/>
    <property type="match status" value="1"/>
</dbReference>
<dbReference type="CDD" id="cd02440">
    <property type="entry name" value="AdoMet_MTases"/>
    <property type="match status" value="1"/>
</dbReference>
<reference evidence="13 14" key="1">
    <citation type="submission" date="2023-01" db="EMBL/GenBank/DDBJ databases">
        <title>Analysis of 21 Apiospora genomes using comparative genomics revels a genus with tremendous synthesis potential of carbohydrate active enzymes and secondary metabolites.</title>
        <authorList>
            <person name="Sorensen T."/>
        </authorList>
    </citation>
    <scope>NUCLEOTIDE SEQUENCE [LARGE SCALE GENOMIC DNA]</scope>
    <source>
        <strain evidence="13 14">CBS 117206</strain>
    </source>
</reference>
<dbReference type="PROSITE" id="PS00012">
    <property type="entry name" value="PHOSPHOPANTETHEINE"/>
    <property type="match status" value="1"/>
</dbReference>
<feature type="domain" description="PKS/mFAS DH" evidence="12">
    <location>
        <begin position="952"/>
        <end position="1260"/>
    </location>
</feature>
<evidence type="ECO:0000256" key="1">
    <source>
        <dbReference type="ARBA" id="ARBA00022450"/>
    </source>
</evidence>
<feature type="active site" description="Proton acceptor; for dehydratase activity" evidence="8">
    <location>
        <position position="984"/>
    </location>
</feature>
<evidence type="ECO:0008006" key="15">
    <source>
        <dbReference type="Google" id="ProtNLM"/>
    </source>
</evidence>
<evidence type="ECO:0000259" key="10">
    <source>
        <dbReference type="PROSITE" id="PS50075"/>
    </source>
</evidence>
<dbReference type="SUPFAM" id="SSF52151">
    <property type="entry name" value="FabD/lysophospholipase-like"/>
    <property type="match status" value="1"/>
</dbReference>
<dbReference type="Gene3D" id="3.40.47.10">
    <property type="match status" value="1"/>
</dbReference>
<dbReference type="GO" id="GO:0031177">
    <property type="term" value="F:phosphopantetheine binding"/>
    <property type="evidence" value="ECO:0007669"/>
    <property type="project" value="InterPro"/>
</dbReference>
<dbReference type="InterPro" id="IPR006162">
    <property type="entry name" value="Ppantetheine_attach_site"/>
</dbReference>
<dbReference type="GO" id="GO:0044550">
    <property type="term" value="P:secondary metabolite biosynthetic process"/>
    <property type="evidence" value="ECO:0007669"/>
    <property type="project" value="UniProtKB-ARBA"/>
</dbReference>
<dbReference type="SUPFAM" id="SSF50129">
    <property type="entry name" value="GroES-like"/>
    <property type="match status" value="1"/>
</dbReference>
<dbReference type="Pfam" id="PF00698">
    <property type="entry name" value="Acyl_transf_1"/>
    <property type="match status" value="1"/>
</dbReference>
<dbReference type="SUPFAM" id="SSF47336">
    <property type="entry name" value="ACP-like"/>
    <property type="match status" value="1"/>
</dbReference>
<dbReference type="PROSITE" id="PS52004">
    <property type="entry name" value="KS3_2"/>
    <property type="match status" value="1"/>
</dbReference>
<feature type="region of interest" description="N-terminal hotdog fold" evidence="8">
    <location>
        <begin position="952"/>
        <end position="1086"/>
    </location>
</feature>
<dbReference type="SUPFAM" id="SSF55048">
    <property type="entry name" value="Probable ACP-binding domain of malonyl-CoA ACP transacylase"/>
    <property type="match status" value="1"/>
</dbReference>
<dbReference type="InterPro" id="IPR020841">
    <property type="entry name" value="PKS_Beta-ketoAc_synthase_dom"/>
</dbReference>
<dbReference type="GO" id="GO:0004312">
    <property type="term" value="F:fatty acid synthase activity"/>
    <property type="evidence" value="ECO:0007669"/>
    <property type="project" value="TreeGrafter"/>
</dbReference>
<feature type="active site" description="Proton donor; for dehydratase activity" evidence="8">
    <location>
        <position position="1169"/>
    </location>
</feature>
<dbReference type="InterPro" id="IPR049552">
    <property type="entry name" value="PKS_DH_N"/>
</dbReference>
<dbReference type="Gene3D" id="3.40.50.720">
    <property type="entry name" value="NAD(P)-binding Rossmann-like Domain"/>
    <property type="match status" value="1"/>
</dbReference>
<keyword evidence="14" id="KW-1185">Reference proteome</keyword>
<dbReference type="InterPro" id="IPR009081">
    <property type="entry name" value="PP-bd_ACP"/>
</dbReference>
<dbReference type="Pfam" id="PF00550">
    <property type="entry name" value="PP-binding"/>
    <property type="match status" value="1"/>
</dbReference>
<accession>A0AAW0QU61</accession>
<dbReference type="InterPro" id="IPR020806">
    <property type="entry name" value="PKS_PP-bd"/>
</dbReference>
<dbReference type="PROSITE" id="PS50075">
    <property type="entry name" value="CARRIER"/>
    <property type="match status" value="1"/>
</dbReference>
<dbReference type="InterPro" id="IPR014030">
    <property type="entry name" value="Ketoacyl_synth_N"/>
</dbReference>
<dbReference type="PANTHER" id="PTHR43775">
    <property type="entry name" value="FATTY ACID SYNTHASE"/>
    <property type="match status" value="1"/>
</dbReference>
<dbReference type="InterPro" id="IPR036736">
    <property type="entry name" value="ACP-like_sf"/>
</dbReference>
<evidence type="ECO:0000256" key="8">
    <source>
        <dbReference type="PROSITE-ProRule" id="PRU01363"/>
    </source>
</evidence>
<dbReference type="InterPro" id="IPR011032">
    <property type="entry name" value="GroES-like_sf"/>
</dbReference>
<evidence type="ECO:0000256" key="4">
    <source>
        <dbReference type="ARBA" id="ARBA00022857"/>
    </source>
</evidence>
<dbReference type="InterPro" id="IPR042104">
    <property type="entry name" value="PKS_dehydratase_sf"/>
</dbReference>
<dbReference type="GO" id="GO:0006633">
    <property type="term" value="P:fatty acid biosynthetic process"/>
    <property type="evidence" value="ECO:0007669"/>
    <property type="project" value="TreeGrafter"/>
</dbReference>
<protein>
    <recommendedName>
        <fullName evidence="15">Acyl transferase domain-containing protein</fullName>
    </recommendedName>
</protein>
<dbReference type="EMBL" id="JAQQWP010000007">
    <property type="protein sequence ID" value="KAK8109398.1"/>
    <property type="molecule type" value="Genomic_DNA"/>
</dbReference>
<dbReference type="InterPro" id="IPR049900">
    <property type="entry name" value="PKS_mFAS_DH"/>
</dbReference>
<dbReference type="Pfam" id="PF21089">
    <property type="entry name" value="PKS_DH_N"/>
    <property type="match status" value="1"/>
</dbReference>
<dbReference type="SUPFAM" id="SSF53901">
    <property type="entry name" value="Thiolase-like"/>
    <property type="match status" value="1"/>
</dbReference>
<keyword evidence="2" id="KW-0597">Phosphoprotein</keyword>
<dbReference type="InterPro" id="IPR016039">
    <property type="entry name" value="Thiolase-like"/>
</dbReference>
<dbReference type="Gene3D" id="3.90.180.10">
    <property type="entry name" value="Medium-chain alcohol dehydrogenases, catalytic domain"/>
    <property type="match status" value="1"/>
</dbReference>
<dbReference type="SUPFAM" id="SSF53335">
    <property type="entry name" value="S-adenosyl-L-methionine-dependent methyltransferases"/>
    <property type="match status" value="1"/>
</dbReference>
<evidence type="ECO:0000256" key="7">
    <source>
        <dbReference type="ARBA" id="ARBA00023315"/>
    </source>
</evidence>
<dbReference type="Gene3D" id="3.40.50.150">
    <property type="entry name" value="Vaccinia Virus protein VP39"/>
    <property type="match status" value="1"/>
</dbReference>
<dbReference type="InterPro" id="IPR014031">
    <property type="entry name" value="Ketoacyl_synth_C"/>
</dbReference>
<dbReference type="InterPro" id="IPR014043">
    <property type="entry name" value="Acyl_transferase_dom"/>
</dbReference>
<proteinExistence type="predicted"/>
<sequence length="2535" mass="272769">MTMDSSTPLAVVGYAYRAPGVGRKGLWEFLAEAKSAWSEVPADRFSKDAFYHAGEKPGFYPSEGGHFLPDDVYAFDASFFNIKAEEARSLDPQTRLVLECAFEAAESAGLTLPEMAGANIGVFAQATFSDYSMRLVEDLQTTNKYAGLGISQSLVANRLSYFFGLTGPSVAVDAACAGTTYALHQACQSLRAGECAAALVAAGSVISGPEMWVALASIGALSPEGKSFAYDSRATGFGRGEGGGCLVIKPLADALACGDPVRAVIRGTTCNHSGRTKGITMPSQVAQERLLVQLHASAGLDPRDTAFVEGHGTGTRAGDPIDAGAIAAVVAKEASSSNPIYIGSAKSNFGHLEGASGMVSVIKSIMMLEQECMLPNANFEEFNPDIVNDGRLEVLKKAIPWPPGATRRVCVTNFGFGGSNAAVLLERAPQAQTNGIHAPMVNGVNGDRHLEPTLTNGVASSKAPKNKLFIISARSATSLETYASSLAEHLEHQSTSAKVLQDLSYTLGQRRTQFPRHRLALSADSLSSLLEQLRTASPSTKASETLDGDIAFIFTGQGAQYFQMASGLEQYDVFSQAIKRAESFLANLGAPWSLAEELSKPQHESRVDDAEISQPACTAIQLGLVMLLQSWGISPAAVVGHSSGEIAAAFAARLISFEAAIAISYFRGVAVNDIILEGLEQGAMLAVGASAEEAMKLIQEEEEYCTIAAINSHNSVTLSGDIDAIENIQEKCQAQDIFARRLKVNIAYHSRHMEAAAASYLSSIEPFCLSSRESPERESFTKPAFISSVTGKQEYAAAVTDGSYWVKNLVGTVQFLKALERLYATDLSGQETREAPEARRLLAIEIGPHSALKNPIMQTMSVLAEKNGQEGPKVAYLPSLIRGMPSPTALVTLAGKLFVSGIEVNLGEVNQTSQLNAKILHDLPPYEWNKSTRYIHQPRIATKKLFGGEAHSSLLGSKSPYAEGNEHVYRNVFTLDDLPWIRDHNVAGDVLFPFTGFFCLAVEAFRRVHQSANAVPNVLVREFHVTRGLRIQEDEQVDLTTKIRPADMGTEVASTAAWAFEVMSWSSAQGWTVHCHGLVERDHGETFEESPAVKAAVLLLEDPTAQPMDHEAEYATQRQNGIVYGTTFFNTVGMRRLPGVIIHTVQLRDIAAPSSQDSSAISVDPPTLDSFLQTIGAVQEIEGPRPVHVPTHTYRWRIANKIAADAGHQLTIVTRKLSHDLKSGNLNLSYVVFDLSSGSPQPIMEIDNMALKMITQPSEESLLEGLPKTYFLRHIPHVDLVDGSVLAKTITPPPASADELQARRDLSEISVIFLRRMVNSAKSDNIDPSNLPSHLSKFLAWAQRLVAATVPSPSSSLVEDEQSLIARVARANAAGEMLCTVGAKLPEIMRGEVEPLEIMLEDGLLTRYYEHDPASKRCNPALAAYVGLLYECNPDLRILEIGGGTGSATLPVLEAMEARLSSSSSASFQYTFTDISAGFFENARAKLGRWAENVAYKKLDISLDPAAQGFAAEGYDVVIASNVLHATPDMVQTIRNTGALLRPGGRLVLLELTKTSLPVGFPFASLPGWWLSEDAYRSADGPLLSKDSWRALLETNEFSGIDGFVDDYPGEPEQFMTTMWATKHSPSTVAGDGFTVCPLSGAGNYDTAFADLVAQELQGTSGITSATVSPLSELSALEPTTGCIFVDYPQHSRFSDPTPDMFAALQKAFTDSPAHVLWVIPANAHPDSALIKGLLRTLRMEDDAKAFVILENATFDQAGLQAISQLARRLASPSILDEQEYSMVDGVLHIPRFCPHEPADRTFAMEAGVSVKEDQSIWNGGAENEQQAFEMTVDAVGSPDSIFFRNNTQAVFGNALSGDEVIIQVSAIGVNFRDLLLGAGVVVQAGPGATDLQVGDRVLYTVPRAGMTNYVRTPSSQVCRLPAGLDMADAASMPIAYSTAMLSIVDTARLQPGETILIHAATGALGQACIMLAQHLGARVFATAGTPEKRAFLTAAFGIPAEHVFSSRTPAFRAGVLLATDGRGVDVVVNSLSGALLQQSWELVAPHGRFVELGKKDLLQNSYLAMRPFLQNASFHALDLRTVESVRPGAVRGWLSDMVALYESGAIRPIQPVTRVPISQMAAGLRRLQTGHNIGKVVLTLGPDETVLAERSSPLALPFPSSIASKRTTLLAPTATYIITGGTGGIGRSLGEWMVKQGARHIILLGRSGSSSPKVAELLKKYEGTDVCMRALASDVGSRDSLLDVKEQIRDLPPVRGVVHGALYLRDAMFMNSSFEDYQNITRPKMQAAWMLDELFPDLDFFVSLSSLDSIIGHFGQSIYSGSSTFLDAFSEHRIKQGKPAVSISLPVVEGVGYVADRGISERLKGTLGLSLSEAQLYTLVAGAIVGPASGLNVRGRSFSFVTTPTDTDKKLPWEHFHFLRAIAPPSLRDASSRGGNAARKAHAAGGRADAKGGADTSPEAVMEALRTKVSNVTMLDRDEITPERSLVHYGLDSLVSVELRNWIRREYGADLALKDIVAARHLNALSKDIRSQIK</sequence>
<dbReference type="InterPro" id="IPR016036">
    <property type="entry name" value="Malonyl_transacylase_ACP-bd"/>
</dbReference>
<organism evidence="13 14">
    <name type="scientific">Apiospora kogelbergensis</name>
    <dbReference type="NCBI Taxonomy" id="1337665"/>
    <lineage>
        <taxon>Eukaryota</taxon>
        <taxon>Fungi</taxon>
        <taxon>Dikarya</taxon>
        <taxon>Ascomycota</taxon>
        <taxon>Pezizomycotina</taxon>
        <taxon>Sordariomycetes</taxon>
        <taxon>Xylariomycetidae</taxon>
        <taxon>Amphisphaeriales</taxon>
        <taxon>Apiosporaceae</taxon>
        <taxon>Apiospora</taxon>
    </lineage>
</organism>
<comment type="caution">
    <text evidence="13">The sequence shown here is derived from an EMBL/GenBank/DDBJ whole genome shotgun (WGS) entry which is preliminary data.</text>
</comment>
<dbReference type="GO" id="GO:1901336">
    <property type="term" value="P:lactone biosynthetic process"/>
    <property type="evidence" value="ECO:0007669"/>
    <property type="project" value="UniProtKB-ARBA"/>
</dbReference>
<dbReference type="Gene3D" id="3.10.129.110">
    <property type="entry name" value="Polyketide synthase dehydratase"/>
    <property type="match status" value="1"/>
</dbReference>
<keyword evidence="6" id="KW-0511">Multifunctional enzyme</keyword>
<feature type="compositionally biased region" description="Low complexity" evidence="9">
    <location>
        <begin position="2435"/>
        <end position="2456"/>
    </location>
</feature>
<dbReference type="Pfam" id="PF08242">
    <property type="entry name" value="Methyltransf_12"/>
    <property type="match status" value="1"/>
</dbReference>
<dbReference type="SMART" id="SM00822">
    <property type="entry name" value="PKS_KR"/>
    <property type="match status" value="1"/>
</dbReference>
<evidence type="ECO:0000313" key="13">
    <source>
        <dbReference type="EMBL" id="KAK8109398.1"/>
    </source>
</evidence>
<feature type="region of interest" description="C-terminal hotdog fold" evidence="8">
    <location>
        <begin position="1105"/>
        <end position="1260"/>
    </location>
</feature>
<dbReference type="Gene3D" id="3.40.366.10">
    <property type="entry name" value="Malonyl-Coenzyme A Acyl Carrier Protein, domain 2"/>
    <property type="match status" value="1"/>
</dbReference>
<dbReference type="InterPro" id="IPR013968">
    <property type="entry name" value="PKS_KR"/>
</dbReference>
<dbReference type="InterPro" id="IPR050091">
    <property type="entry name" value="PKS_NRPS_Biosynth_Enz"/>
</dbReference>
<dbReference type="InterPro" id="IPR020843">
    <property type="entry name" value="ER"/>
</dbReference>
<evidence type="ECO:0000259" key="12">
    <source>
        <dbReference type="PROSITE" id="PS52019"/>
    </source>
</evidence>
<keyword evidence="5" id="KW-0560">Oxidoreductase</keyword>
<dbReference type="InterPro" id="IPR057326">
    <property type="entry name" value="KR_dom"/>
</dbReference>
<feature type="domain" description="Carrier" evidence="10">
    <location>
        <begin position="2457"/>
        <end position="2534"/>
    </location>
</feature>
<evidence type="ECO:0000256" key="3">
    <source>
        <dbReference type="ARBA" id="ARBA00022679"/>
    </source>
</evidence>
<dbReference type="InterPro" id="IPR032821">
    <property type="entry name" value="PKS_assoc"/>
</dbReference>
<dbReference type="SMART" id="SM00826">
    <property type="entry name" value="PKS_DH"/>
    <property type="match status" value="1"/>
</dbReference>
<keyword evidence="7" id="KW-0012">Acyltransferase</keyword>
<dbReference type="InterPro" id="IPR020807">
    <property type="entry name" value="PKS_DH"/>
</dbReference>
<dbReference type="InterPro" id="IPR029063">
    <property type="entry name" value="SAM-dependent_MTases_sf"/>
</dbReference>
<dbReference type="InterPro" id="IPR013217">
    <property type="entry name" value="Methyltransf_12"/>
</dbReference>
<dbReference type="SMART" id="SM00827">
    <property type="entry name" value="PKS_AT"/>
    <property type="match status" value="1"/>
</dbReference>
<dbReference type="SUPFAM" id="SSF51735">
    <property type="entry name" value="NAD(P)-binding Rossmann-fold domains"/>
    <property type="match status" value="2"/>
</dbReference>
<evidence type="ECO:0000256" key="2">
    <source>
        <dbReference type="ARBA" id="ARBA00022553"/>
    </source>
</evidence>
<dbReference type="Pfam" id="PF13602">
    <property type="entry name" value="ADH_zinc_N_2"/>
    <property type="match status" value="1"/>
</dbReference>
<dbReference type="Pfam" id="PF16197">
    <property type="entry name" value="KAsynt_C_assoc"/>
    <property type="match status" value="1"/>
</dbReference>
<evidence type="ECO:0000259" key="11">
    <source>
        <dbReference type="PROSITE" id="PS52004"/>
    </source>
</evidence>
<feature type="domain" description="Ketosynthase family 3 (KS3)" evidence="11">
    <location>
        <begin position="6"/>
        <end position="427"/>
    </location>
</feature>
<dbReference type="InterPro" id="IPR016035">
    <property type="entry name" value="Acyl_Trfase/lysoPLipase"/>
</dbReference>
<dbReference type="Proteomes" id="UP001392437">
    <property type="component" value="Unassembled WGS sequence"/>
</dbReference>
<dbReference type="Gene3D" id="1.10.1200.10">
    <property type="entry name" value="ACP-like"/>
    <property type="match status" value="1"/>
</dbReference>
<evidence type="ECO:0000313" key="14">
    <source>
        <dbReference type="Proteomes" id="UP001392437"/>
    </source>
</evidence>
<dbReference type="CDD" id="cd00833">
    <property type="entry name" value="PKS"/>
    <property type="match status" value="1"/>
</dbReference>
<dbReference type="SMART" id="SM00825">
    <property type="entry name" value="PKS_KS"/>
    <property type="match status" value="1"/>
</dbReference>
<feature type="region of interest" description="Disordered" evidence="9">
    <location>
        <begin position="2428"/>
        <end position="2458"/>
    </location>
</feature>
<name>A0AAW0QU61_9PEZI</name>
<keyword evidence="3" id="KW-0808">Transferase</keyword>
<gene>
    <name evidence="13" type="ORF">PG999_007535</name>
</gene>
<dbReference type="GO" id="GO:0016491">
    <property type="term" value="F:oxidoreductase activity"/>
    <property type="evidence" value="ECO:0007669"/>
    <property type="project" value="UniProtKB-KW"/>
</dbReference>
<dbReference type="InterPro" id="IPR036291">
    <property type="entry name" value="NAD(P)-bd_dom_sf"/>
</dbReference>
<dbReference type="PANTHER" id="PTHR43775:SF29">
    <property type="entry name" value="ASPERFURANONE POLYKETIDE SYNTHASE AFOG-RELATED"/>
    <property type="match status" value="1"/>
</dbReference>
<keyword evidence="4" id="KW-0521">NADP</keyword>
<keyword evidence="1" id="KW-0596">Phosphopantetheine</keyword>
<dbReference type="Pfam" id="PF02801">
    <property type="entry name" value="Ketoacyl-synt_C"/>
    <property type="match status" value="1"/>
</dbReference>
<dbReference type="SMART" id="SM00829">
    <property type="entry name" value="PKS_ER"/>
    <property type="match status" value="1"/>
</dbReference>
<evidence type="ECO:0000256" key="5">
    <source>
        <dbReference type="ARBA" id="ARBA00023002"/>
    </source>
</evidence>
<dbReference type="PROSITE" id="PS52019">
    <property type="entry name" value="PKS_MFAS_DH"/>
    <property type="match status" value="1"/>
</dbReference>
<dbReference type="Pfam" id="PF00109">
    <property type="entry name" value="ketoacyl-synt"/>
    <property type="match status" value="1"/>
</dbReference>
<dbReference type="SMART" id="SM00823">
    <property type="entry name" value="PKS_PP"/>
    <property type="match status" value="1"/>
</dbReference>
<dbReference type="FunFam" id="3.40.50.720:FF:000209">
    <property type="entry name" value="Polyketide synthase Pks12"/>
    <property type="match status" value="1"/>
</dbReference>
<dbReference type="InterPro" id="IPR001227">
    <property type="entry name" value="Ac_transferase_dom_sf"/>
</dbReference>
<evidence type="ECO:0000256" key="9">
    <source>
        <dbReference type="SAM" id="MobiDB-lite"/>
    </source>
</evidence>
<evidence type="ECO:0000256" key="6">
    <source>
        <dbReference type="ARBA" id="ARBA00023268"/>
    </source>
</evidence>